<organism evidence="2 3">
    <name type="scientific">Paramuricea clavata</name>
    <name type="common">Red gorgonian</name>
    <name type="synonym">Violescent sea-whip</name>
    <dbReference type="NCBI Taxonomy" id="317549"/>
    <lineage>
        <taxon>Eukaryota</taxon>
        <taxon>Metazoa</taxon>
        <taxon>Cnidaria</taxon>
        <taxon>Anthozoa</taxon>
        <taxon>Octocorallia</taxon>
        <taxon>Malacalcyonacea</taxon>
        <taxon>Plexauridae</taxon>
        <taxon>Paramuricea</taxon>
    </lineage>
</organism>
<keyword evidence="3" id="KW-1185">Reference proteome</keyword>
<evidence type="ECO:0000259" key="1">
    <source>
        <dbReference type="Pfam" id="PF20209"/>
    </source>
</evidence>
<evidence type="ECO:0000313" key="3">
    <source>
        <dbReference type="Proteomes" id="UP001152795"/>
    </source>
</evidence>
<comment type="caution">
    <text evidence="2">The sequence shown here is derived from an EMBL/GenBank/DDBJ whole genome shotgun (WGS) entry which is preliminary data.</text>
</comment>
<name>A0A7D9JTZ5_PARCT</name>
<accession>A0A7D9JTZ5</accession>
<proteinExistence type="predicted"/>
<gene>
    <name evidence="2" type="ORF">PACLA_8A021132</name>
</gene>
<dbReference type="InterPro" id="IPR046700">
    <property type="entry name" value="DUF6570"/>
</dbReference>
<protein>
    <recommendedName>
        <fullName evidence="1">DUF6570 domain-containing protein</fullName>
    </recommendedName>
</protein>
<dbReference type="AlphaFoldDB" id="A0A7D9JTZ5"/>
<sequence length="269" mass="30526">MAKTTSAKHAINNLFVDETSTELAALEKLEQMLVAQRIVFEKIVILPKGQQRKIKGAICNVPVECSQTCNVLPRPPDRSGIILLKLKRKLLFRDQESVDAHLQTNINRELLNEDAEEQDPLNEHRSAATETCLQSILPNYPVNVDNRNCDNSTVLFPKGRFGYTVERDIKLSPIKYFNARLLHYSGKFATNPEYLFFAQFIMEQKKISDSINIALKKIHGQSVTASEVKSNSQAFQNLLLQDQAYLFLRQIPGSPPYWQKIHVRSGSNG</sequence>
<dbReference type="EMBL" id="CACRXK020021575">
    <property type="protein sequence ID" value="CAB4035976.1"/>
    <property type="molecule type" value="Genomic_DNA"/>
</dbReference>
<dbReference type="Proteomes" id="UP001152795">
    <property type="component" value="Unassembled WGS sequence"/>
</dbReference>
<feature type="domain" description="DUF6570" evidence="1">
    <location>
        <begin position="9"/>
        <end position="81"/>
    </location>
</feature>
<evidence type="ECO:0000313" key="2">
    <source>
        <dbReference type="EMBL" id="CAB4035976.1"/>
    </source>
</evidence>
<dbReference type="OrthoDB" id="416437at2759"/>
<dbReference type="Pfam" id="PF20209">
    <property type="entry name" value="DUF6570"/>
    <property type="match status" value="1"/>
</dbReference>
<reference evidence="2" key="1">
    <citation type="submission" date="2020-04" db="EMBL/GenBank/DDBJ databases">
        <authorList>
            <person name="Alioto T."/>
            <person name="Alioto T."/>
            <person name="Gomez Garrido J."/>
        </authorList>
    </citation>
    <scope>NUCLEOTIDE SEQUENCE</scope>
    <source>
        <strain evidence="2">A484AB</strain>
    </source>
</reference>